<evidence type="ECO:0000313" key="2">
    <source>
        <dbReference type="EMBL" id="ASZ51779.1"/>
    </source>
</evidence>
<sequence>MDKYESKVRRFETALATRNFEIELFWKRSLFFWGFIASTFVAYVALIDKIAFLSVAAACFGLVCSIAWSCVNRGSKYWQENWETLVEEAESEVTGELFTLRRERHKDLGWLGARKFSVSRSAIALSDFTCCSWVGLLAFSVTKALNIKVPLSLKEAICLLIVFTVVYLLCFLIKVGSKDADINS</sequence>
<dbReference type="AlphaFoldDB" id="A0A249W5B2"/>
<dbReference type="InterPro" id="IPR056918">
    <property type="entry name" value="8xMP"/>
</dbReference>
<feature type="transmembrane region" description="Helical" evidence="1">
    <location>
        <begin position="153"/>
        <end position="173"/>
    </location>
</feature>
<feature type="transmembrane region" description="Helical" evidence="1">
    <location>
        <begin position="122"/>
        <end position="141"/>
    </location>
</feature>
<keyword evidence="1" id="KW-0812">Transmembrane</keyword>
<organism evidence="2">
    <name type="scientific">Vibrio parahaemolyticus</name>
    <dbReference type="NCBI Taxonomy" id="670"/>
    <lineage>
        <taxon>Bacteria</taxon>
        <taxon>Pseudomonadati</taxon>
        <taxon>Pseudomonadota</taxon>
        <taxon>Gammaproteobacteria</taxon>
        <taxon>Vibrionales</taxon>
        <taxon>Vibrionaceae</taxon>
        <taxon>Vibrio</taxon>
    </lineage>
</organism>
<dbReference type="Pfam" id="PF24838">
    <property type="entry name" value="8xMP"/>
    <property type="match status" value="1"/>
</dbReference>
<feature type="transmembrane region" description="Helical" evidence="1">
    <location>
        <begin position="30"/>
        <end position="46"/>
    </location>
</feature>
<keyword evidence="1" id="KW-0472">Membrane</keyword>
<dbReference type="EMBL" id="CP023248">
    <property type="protein sequence ID" value="ASZ51779.1"/>
    <property type="molecule type" value="Genomic_DNA"/>
</dbReference>
<dbReference type="RefSeq" id="WP_023667333.1">
    <property type="nucleotide sequence ID" value="NZ_CP023248.2"/>
</dbReference>
<accession>A0A249W5B2</accession>
<gene>
    <name evidence="2" type="ORF">YA91_14965</name>
</gene>
<name>A0A249W5B2_VIBPH</name>
<evidence type="ECO:0000256" key="1">
    <source>
        <dbReference type="SAM" id="Phobius"/>
    </source>
</evidence>
<proteinExistence type="predicted"/>
<reference evidence="2" key="1">
    <citation type="submission" date="2017-09" db="EMBL/GenBank/DDBJ databases">
        <authorList>
            <person name="Ehlers B."/>
            <person name="Leendertz F.H."/>
        </authorList>
    </citation>
    <scope>NUCLEOTIDE SEQUENCE</scope>
    <source>
        <strain evidence="2">MAVP-26</strain>
    </source>
</reference>
<protein>
    <submittedName>
        <fullName evidence="2">Uncharacterized protein</fullName>
    </submittedName>
</protein>
<feature type="transmembrane region" description="Helical" evidence="1">
    <location>
        <begin position="52"/>
        <end position="71"/>
    </location>
</feature>
<keyword evidence="1" id="KW-1133">Transmembrane helix</keyword>